<proteinExistence type="predicted"/>
<accession>A0A0F9TIX5</accession>
<reference evidence="1" key="1">
    <citation type="journal article" date="2015" name="Nature">
        <title>Complex archaea that bridge the gap between prokaryotes and eukaryotes.</title>
        <authorList>
            <person name="Spang A."/>
            <person name="Saw J.H."/>
            <person name="Jorgensen S.L."/>
            <person name="Zaremba-Niedzwiedzka K."/>
            <person name="Martijn J."/>
            <person name="Lind A.E."/>
            <person name="van Eijk R."/>
            <person name="Schleper C."/>
            <person name="Guy L."/>
            <person name="Ettema T.J."/>
        </authorList>
    </citation>
    <scope>NUCLEOTIDE SEQUENCE</scope>
</reference>
<name>A0A0F9TIX5_9ZZZZ</name>
<comment type="caution">
    <text evidence="1">The sequence shown here is derived from an EMBL/GenBank/DDBJ whole genome shotgun (WGS) entry which is preliminary data.</text>
</comment>
<dbReference type="EMBL" id="LAZR01001195">
    <property type="protein sequence ID" value="KKN48926.1"/>
    <property type="molecule type" value="Genomic_DNA"/>
</dbReference>
<evidence type="ECO:0000313" key="1">
    <source>
        <dbReference type="EMBL" id="KKN48926.1"/>
    </source>
</evidence>
<gene>
    <name evidence="1" type="ORF">LCGC14_0647850</name>
</gene>
<sequence length="126" mass="13059">MPRPTGMPIGPGAGPGVGIGGVPGGDVSWFDKLSANPKVKGAAGGIFAYWLLNKLLQAGHESGMRGIQRASLQNQAEMITPESLYFQAAQPQAQEEESMARQALYSQLSGGVLGPSLAKGEYMIGG</sequence>
<protein>
    <submittedName>
        <fullName evidence="1">Uncharacterized protein</fullName>
    </submittedName>
</protein>
<organism evidence="1">
    <name type="scientific">marine sediment metagenome</name>
    <dbReference type="NCBI Taxonomy" id="412755"/>
    <lineage>
        <taxon>unclassified sequences</taxon>
        <taxon>metagenomes</taxon>
        <taxon>ecological metagenomes</taxon>
    </lineage>
</organism>
<dbReference type="AlphaFoldDB" id="A0A0F9TIX5"/>